<name>A0A1J9QW98_9EURO</name>
<dbReference type="EMBL" id="LGRN01000007">
    <property type="protein sequence ID" value="OJD19581.1"/>
    <property type="molecule type" value="Genomic_DNA"/>
</dbReference>
<sequence>MGQPKRPNTAIMEVENRIKRMKISEKSTEEEEVAEGIERMKISGSTPDFEARKTCRAEVVTLEPNISTKNDEVPVPEPGPDEVVLRLRVVITHIMCMDVSSVSVAPDLVKTVGCNFNQWVGEVVKLGSGVRGIKVGSRRGISREDCCSNREEERKLPTLVTSIEDTLQLYITVPKIDLIPIPYGMPDRKAVLLSRRPLIFAALENSRPNKQGLLLVVEATATRNGLLVQIALDQDLRPLVVNDLAQQGMCVDIDSEHLDDQKNSSAKKVLRLVDERAPVAVLRETKTRLSLGTLPDFKDKGQIIYCQIDCLENKNDYNARHGKELQDTYYRMTLPVMGLATFAVQNTDLILRSEAANRGQRMTLWPIESIQTVMSEVEEGKTHQNAQVGFNVIQAEAIQVGASRSHANVSTS</sequence>
<proteinExistence type="predicted"/>
<evidence type="ECO:0000313" key="2">
    <source>
        <dbReference type="Proteomes" id="UP000182235"/>
    </source>
</evidence>
<accession>A0A1J9QW98</accession>
<comment type="caution">
    <text evidence="1">The sequence shown here is derived from an EMBL/GenBank/DDBJ whole genome shotgun (WGS) entry which is preliminary data.</text>
</comment>
<dbReference type="InterPro" id="IPR011032">
    <property type="entry name" value="GroES-like_sf"/>
</dbReference>
<dbReference type="Gene3D" id="3.90.180.10">
    <property type="entry name" value="Medium-chain alcohol dehydrogenases, catalytic domain"/>
    <property type="match status" value="1"/>
</dbReference>
<dbReference type="Proteomes" id="UP000182235">
    <property type="component" value="Unassembled WGS sequence"/>
</dbReference>
<dbReference type="STRING" id="1447872.A0A1J9QW98"/>
<keyword evidence="2" id="KW-1185">Reference proteome</keyword>
<evidence type="ECO:0000313" key="1">
    <source>
        <dbReference type="EMBL" id="OJD19581.1"/>
    </source>
</evidence>
<organism evidence="1 2">
    <name type="scientific">Emergomyces pasteurianus Ep9510</name>
    <dbReference type="NCBI Taxonomy" id="1447872"/>
    <lineage>
        <taxon>Eukaryota</taxon>
        <taxon>Fungi</taxon>
        <taxon>Dikarya</taxon>
        <taxon>Ascomycota</taxon>
        <taxon>Pezizomycotina</taxon>
        <taxon>Eurotiomycetes</taxon>
        <taxon>Eurotiomycetidae</taxon>
        <taxon>Onygenales</taxon>
        <taxon>Ajellomycetaceae</taxon>
        <taxon>Emergomyces</taxon>
    </lineage>
</organism>
<gene>
    <name evidence="1" type="ORF">AJ78_00438</name>
</gene>
<dbReference type="OrthoDB" id="1879366at2759"/>
<dbReference type="VEuPathDB" id="FungiDB:AJ78_00438"/>
<protein>
    <submittedName>
        <fullName evidence="1">Uncharacterized protein</fullName>
    </submittedName>
</protein>
<dbReference type="SUPFAM" id="SSF50129">
    <property type="entry name" value="GroES-like"/>
    <property type="match status" value="1"/>
</dbReference>
<reference evidence="1 2" key="1">
    <citation type="submission" date="2015-07" db="EMBL/GenBank/DDBJ databases">
        <title>Emmonsia species relationships and genome sequence.</title>
        <authorList>
            <consortium name="The Broad Institute Genomics Platform"/>
            <person name="Cuomo C.A."/>
            <person name="Munoz J.F."/>
            <person name="Imamovic A."/>
            <person name="Priest M.E."/>
            <person name="Young S."/>
            <person name="Clay O.K."/>
            <person name="McEwen J.G."/>
        </authorList>
    </citation>
    <scope>NUCLEOTIDE SEQUENCE [LARGE SCALE GENOMIC DNA]</scope>
    <source>
        <strain evidence="1 2">UAMH 9510</strain>
    </source>
</reference>
<dbReference type="AlphaFoldDB" id="A0A1J9QW98"/>